<dbReference type="AlphaFoldDB" id="X1CMX3"/>
<gene>
    <name evidence="1" type="ORF">S01H4_22195</name>
</gene>
<reference evidence="1" key="1">
    <citation type="journal article" date="2014" name="Front. Microbiol.">
        <title>High frequency of phylogenetically diverse reductive dehalogenase-homologous genes in deep subseafloor sedimentary metagenomes.</title>
        <authorList>
            <person name="Kawai M."/>
            <person name="Futagami T."/>
            <person name="Toyoda A."/>
            <person name="Takaki Y."/>
            <person name="Nishi S."/>
            <person name="Hori S."/>
            <person name="Arai W."/>
            <person name="Tsubouchi T."/>
            <person name="Morono Y."/>
            <person name="Uchiyama I."/>
            <person name="Ito T."/>
            <person name="Fujiyama A."/>
            <person name="Inagaki F."/>
            <person name="Takami H."/>
        </authorList>
    </citation>
    <scope>NUCLEOTIDE SEQUENCE</scope>
    <source>
        <strain evidence="1">Expedition CK06-06</strain>
    </source>
</reference>
<name>X1CMX3_9ZZZZ</name>
<proteinExistence type="predicted"/>
<dbReference type="EMBL" id="BART01010135">
    <property type="protein sequence ID" value="GAG85581.1"/>
    <property type="molecule type" value="Genomic_DNA"/>
</dbReference>
<evidence type="ECO:0000313" key="1">
    <source>
        <dbReference type="EMBL" id="GAG85581.1"/>
    </source>
</evidence>
<protein>
    <submittedName>
        <fullName evidence="1">Uncharacterized protein</fullName>
    </submittedName>
</protein>
<sequence length="62" mass="7074">NDENEFSQSNVEIIDDLCEKTKGYCYIPSATLNKMVYKGTRFRPNTMFADDMLVFAKTGKIA</sequence>
<organism evidence="1">
    <name type="scientific">marine sediment metagenome</name>
    <dbReference type="NCBI Taxonomy" id="412755"/>
    <lineage>
        <taxon>unclassified sequences</taxon>
        <taxon>metagenomes</taxon>
        <taxon>ecological metagenomes</taxon>
    </lineage>
</organism>
<accession>X1CMX3</accession>
<feature type="non-terminal residue" evidence="1">
    <location>
        <position position="1"/>
    </location>
</feature>
<comment type="caution">
    <text evidence="1">The sequence shown here is derived from an EMBL/GenBank/DDBJ whole genome shotgun (WGS) entry which is preliminary data.</text>
</comment>